<organism evidence="3">
    <name type="scientific">Trieres chinensis</name>
    <name type="common">Marine centric diatom</name>
    <name type="synonym">Odontella sinensis</name>
    <dbReference type="NCBI Taxonomy" id="1514140"/>
    <lineage>
        <taxon>Eukaryota</taxon>
        <taxon>Sar</taxon>
        <taxon>Stramenopiles</taxon>
        <taxon>Ochrophyta</taxon>
        <taxon>Bacillariophyta</taxon>
        <taxon>Mediophyceae</taxon>
        <taxon>Biddulphiophycidae</taxon>
        <taxon>Eupodiscales</taxon>
        <taxon>Parodontellaceae</taxon>
        <taxon>Trieres</taxon>
    </lineage>
</organism>
<feature type="transmembrane region" description="Helical" evidence="2">
    <location>
        <begin position="12"/>
        <end position="33"/>
    </location>
</feature>
<feature type="transmembrane region" description="Helical" evidence="2">
    <location>
        <begin position="86"/>
        <end position="113"/>
    </location>
</feature>
<dbReference type="EMBL" id="HBGO01039791">
    <property type="protein sequence ID" value="CAD9362908.1"/>
    <property type="molecule type" value="Transcribed_RNA"/>
</dbReference>
<feature type="compositionally biased region" description="Low complexity" evidence="1">
    <location>
        <begin position="140"/>
        <end position="157"/>
    </location>
</feature>
<keyword evidence="2" id="KW-0812">Transmembrane</keyword>
<accession>A0A7S2ABA9</accession>
<feature type="compositionally biased region" description="Polar residues" evidence="1">
    <location>
        <begin position="158"/>
        <end position="167"/>
    </location>
</feature>
<evidence type="ECO:0008006" key="4">
    <source>
        <dbReference type="Google" id="ProtNLM"/>
    </source>
</evidence>
<feature type="transmembrane region" description="Helical" evidence="2">
    <location>
        <begin position="39"/>
        <end position="66"/>
    </location>
</feature>
<feature type="region of interest" description="Disordered" evidence="1">
    <location>
        <begin position="136"/>
        <end position="167"/>
    </location>
</feature>
<dbReference type="AlphaFoldDB" id="A0A7S2ABA9"/>
<evidence type="ECO:0000256" key="1">
    <source>
        <dbReference type="SAM" id="MobiDB-lite"/>
    </source>
</evidence>
<keyword evidence="2" id="KW-0472">Membrane</keyword>
<name>A0A7S2ABA9_TRICV</name>
<reference evidence="3" key="1">
    <citation type="submission" date="2021-01" db="EMBL/GenBank/DDBJ databases">
        <authorList>
            <person name="Corre E."/>
            <person name="Pelletier E."/>
            <person name="Niang G."/>
            <person name="Scheremetjew M."/>
            <person name="Finn R."/>
            <person name="Kale V."/>
            <person name="Holt S."/>
            <person name="Cochrane G."/>
            <person name="Meng A."/>
            <person name="Brown T."/>
            <person name="Cohen L."/>
        </authorList>
    </citation>
    <scope>NUCLEOTIDE SEQUENCE</scope>
    <source>
        <strain evidence="3">Grunow 1884</strain>
    </source>
</reference>
<protein>
    <recommendedName>
        <fullName evidence="4">COPI associated protein</fullName>
    </recommendedName>
</protein>
<proteinExistence type="predicted"/>
<evidence type="ECO:0000256" key="2">
    <source>
        <dbReference type="SAM" id="Phobius"/>
    </source>
</evidence>
<sequence>MSSKHKLTRSFRSLSAALYLINLTICICFAIFNPRYLEILVGVLTSIVTLIMLCVTMEAPPFLMNFLDTKRFAFLFTFRGRYIMDLFVALFMYAMGIVGIIMGTTTLVLIFGIRCVGVREPEAFGELFRQPVDADDQDNETYYTDGDTYEGTYDGTYAENTVESGRR</sequence>
<gene>
    <name evidence="3" type="ORF">OSIN01602_LOCUS23063</name>
</gene>
<evidence type="ECO:0000313" key="3">
    <source>
        <dbReference type="EMBL" id="CAD9362908.1"/>
    </source>
</evidence>
<keyword evidence="2" id="KW-1133">Transmembrane helix</keyword>